<organism evidence="1 2">
    <name type="scientific">Desulforamulus reducens (strain ATCC BAA-1160 / DSM 100696 / MI-1)</name>
    <name type="common">Desulfotomaculum reducens</name>
    <dbReference type="NCBI Taxonomy" id="349161"/>
    <lineage>
        <taxon>Bacteria</taxon>
        <taxon>Bacillati</taxon>
        <taxon>Bacillota</taxon>
        <taxon>Clostridia</taxon>
        <taxon>Eubacteriales</taxon>
        <taxon>Peptococcaceae</taxon>
        <taxon>Desulforamulus</taxon>
    </lineage>
</organism>
<dbReference type="AlphaFoldDB" id="A4J8L7"/>
<dbReference type="OrthoDB" id="1787300at2"/>
<protein>
    <recommendedName>
        <fullName evidence="3">CopG family transcriptional regulator</fullName>
    </recommendedName>
</protein>
<dbReference type="KEGG" id="drm:Dred_2916"/>
<reference evidence="1 2" key="1">
    <citation type="submission" date="2007-03" db="EMBL/GenBank/DDBJ databases">
        <title>Complete sequence of Desulfotomaculum reducens MI-1.</title>
        <authorList>
            <consortium name="US DOE Joint Genome Institute"/>
            <person name="Copeland A."/>
            <person name="Lucas S."/>
            <person name="Lapidus A."/>
            <person name="Barry K."/>
            <person name="Detter J.C."/>
            <person name="Glavina del Rio T."/>
            <person name="Hammon N."/>
            <person name="Israni S."/>
            <person name="Dalin E."/>
            <person name="Tice H."/>
            <person name="Pitluck S."/>
            <person name="Sims D."/>
            <person name="Brettin T."/>
            <person name="Bruce D."/>
            <person name="Han C."/>
            <person name="Tapia R."/>
            <person name="Schmutz J."/>
            <person name="Larimer F."/>
            <person name="Land M."/>
            <person name="Hauser L."/>
            <person name="Kyrpides N."/>
            <person name="Kim E."/>
            <person name="Tebo B.M."/>
            <person name="Richardson P."/>
        </authorList>
    </citation>
    <scope>NUCLEOTIDE SEQUENCE [LARGE SCALE GENOMIC DNA]</scope>
    <source>
        <strain evidence="1 2">MI-1</strain>
    </source>
</reference>
<evidence type="ECO:0000313" key="2">
    <source>
        <dbReference type="Proteomes" id="UP000001556"/>
    </source>
</evidence>
<name>A4J8L7_DESRM</name>
<dbReference type="RefSeq" id="WP_011879212.1">
    <property type="nucleotide sequence ID" value="NC_009253.1"/>
</dbReference>
<gene>
    <name evidence="1" type="ordered locus">Dred_2916</name>
</gene>
<evidence type="ECO:0000313" key="1">
    <source>
        <dbReference type="EMBL" id="ABO51420.1"/>
    </source>
</evidence>
<proteinExistence type="predicted"/>
<accession>A4J8L7</accession>
<keyword evidence="2" id="KW-1185">Reference proteome</keyword>
<dbReference type="EMBL" id="CP000612">
    <property type="protein sequence ID" value="ABO51420.1"/>
    <property type="molecule type" value="Genomic_DNA"/>
</dbReference>
<evidence type="ECO:0008006" key="3">
    <source>
        <dbReference type="Google" id="ProtNLM"/>
    </source>
</evidence>
<sequence>MRRHKTITISIPEDLIEYLDKKITQINKSSFEETNRSQYIRLLIKKDMSNVMVSDNKKAVSPEESSDIILSDLDYFDSLLDIGGYKR</sequence>
<dbReference type="Proteomes" id="UP000001556">
    <property type="component" value="Chromosome"/>
</dbReference>
<dbReference type="HOGENOM" id="CLU_2478321_0_0_9"/>